<dbReference type="GO" id="GO:0003723">
    <property type="term" value="F:RNA binding"/>
    <property type="evidence" value="ECO:0007669"/>
    <property type="project" value="InterPro"/>
</dbReference>
<evidence type="ECO:0000313" key="3">
    <source>
        <dbReference type="EMBL" id="PEN09258.1"/>
    </source>
</evidence>
<dbReference type="InterPro" id="IPR020103">
    <property type="entry name" value="PsdUridine_synth_cat_dom_sf"/>
</dbReference>
<comment type="caution">
    <text evidence="3">The sequence shown here is derived from an EMBL/GenBank/DDBJ whole genome shotgun (WGS) entry which is preliminary data.</text>
</comment>
<proteinExistence type="inferred from homology"/>
<name>A0A2H3PAF8_9BACT</name>
<dbReference type="CDD" id="cd02869">
    <property type="entry name" value="PseudoU_synth_RluA_like"/>
    <property type="match status" value="1"/>
</dbReference>
<comment type="similarity">
    <text evidence="1">Belongs to the pseudouridine synthase RluA family.</text>
</comment>
<dbReference type="InterPro" id="IPR006224">
    <property type="entry name" value="PsdUridine_synth_RluA-like_CS"/>
</dbReference>
<evidence type="ECO:0000259" key="2">
    <source>
        <dbReference type="Pfam" id="PF00849"/>
    </source>
</evidence>
<dbReference type="Pfam" id="PF00849">
    <property type="entry name" value="PseudoU_synth_2"/>
    <property type="match status" value="1"/>
</dbReference>
<keyword evidence="4" id="KW-1185">Reference proteome</keyword>
<feature type="domain" description="Pseudouridine synthase RsuA/RluA-like" evidence="2">
    <location>
        <begin position="21"/>
        <end position="170"/>
    </location>
</feature>
<dbReference type="GO" id="GO:0009982">
    <property type="term" value="F:pseudouridine synthase activity"/>
    <property type="evidence" value="ECO:0007669"/>
    <property type="project" value="InterPro"/>
</dbReference>
<dbReference type="PROSITE" id="PS01129">
    <property type="entry name" value="PSI_RLU"/>
    <property type="match status" value="1"/>
</dbReference>
<protein>
    <submittedName>
        <fullName evidence="3">RNA pseudouridine synthase</fullName>
    </submittedName>
</protein>
<dbReference type="PANTHER" id="PTHR21600">
    <property type="entry name" value="MITOCHONDRIAL RNA PSEUDOURIDINE SYNTHASE"/>
    <property type="match status" value="1"/>
</dbReference>
<reference evidence="3 4" key="1">
    <citation type="submission" date="2017-10" db="EMBL/GenBank/DDBJ databases">
        <title>Draft genome of Longimonas halophila.</title>
        <authorList>
            <person name="Goh K.M."/>
            <person name="Shamsir M.S."/>
            <person name="Lim S.W."/>
        </authorList>
    </citation>
    <scope>NUCLEOTIDE SEQUENCE [LARGE SCALE GENOMIC DNA]</scope>
    <source>
        <strain evidence="3 4">KCTC 42399</strain>
    </source>
</reference>
<organism evidence="3 4">
    <name type="scientific">Longimonas halophila</name>
    <dbReference type="NCBI Taxonomy" id="1469170"/>
    <lineage>
        <taxon>Bacteria</taxon>
        <taxon>Pseudomonadati</taxon>
        <taxon>Rhodothermota</taxon>
        <taxon>Rhodothermia</taxon>
        <taxon>Rhodothermales</taxon>
        <taxon>Salisaetaceae</taxon>
        <taxon>Longimonas</taxon>
    </lineage>
</organism>
<dbReference type="OrthoDB" id="9807829at2"/>
<dbReference type="RefSeq" id="WP_098060657.1">
    <property type="nucleotide sequence ID" value="NZ_PDEP01000001.1"/>
</dbReference>
<dbReference type="SUPFAM" id="SSF55120">
    <property type="entry name" value="Pseudouridine synthase"/>
    <property type="match status" value="1"/>
</dbReference>
<dbReference type="Proteomes" id="UP000221024">
    <property type="component" value="Unassembled WGS sequence"/>
</dbReference>
<evidence type="ECO:0000256" key="1">
    <source>
        <dbReference type="ARBA" id="ARBA00010876"/>
    </source>
</evidence>
<sequence length="242" mass="26685">MSDADSFSPPLRAAAETDGWAVVEKPAELLSQPDATGKPNVFDVLKHQWRRASEPDPFVGLVHRLDRPTSGLLIVAKHSDAARQLTEQVQNRTIDKHYLALVEGTMQGVGTMQDAIAKTATGPQIVSPDHPEAKAAQLQYQALLTDDDRTLVHVQLDTGRSHQIRLQCAQRGHPVVHDGRYGASVKVRRPGIALHHYGLRFEDPASGRLRTVTMPVPDLWTTWATPAHMERARQVVQQFAGA</sequence>
<dbReference type="GO" id="GO:0140098">
    <property type="term" value="F:catalytic activity, acting on RNA"/>
    <property type="evidence" value="ECO:0007669"/>
    <property type="project" value="UniProtKB-ARBA"/>
</dbReference>
<evidence type="ECO:0000313" key="4">
    <source>
        <dbReference type="Proteomes" id="UP000221024"/>
    </source>
</evidence>
<dbReference type="PANTHER" id="PTHR21600:SF87">
    <property type="entry name" value="RNA PSEUDOURIDYLATE SYNTHASE DOMAIN-CONTAINING PROTEIN 1"/>
    <property type="match status" value="1"/>
</dbReference>
<gene>
    <name evidence="3" type="ORF">CRI93_00575</name>
</gene>
<dbReference type="EMBL" id="PDEP01000001">
    <property type="protein sequence ID" value="PEN09258.1"/>
    <property type="molecule type" value="Genomic_DNA"/>
</dbReference>
<dbReference type="Gene3D" id="3.30.2350.10">
    <property type="entry name" value="Pseudouridine synthase"/>
    <property type="match status" value="1"/>
</dbReference>
<dbReference type="AlphaFoldDB" id="A0A2H3PAF8"/>
<dbReference type="InterPro" id="IPR050188">
    <property type="entry name" value="RluA_PseudoU_synthase"/>
</dbReference>
<dbReference type="GO" id="GO:0000455">
    <property type="term" value="P:enzyme-directed rRNA pseudouridine synthesis"/>
    <property type="evidence" value="ECO:0007669"/>
    <property type="project" value="TreeGrafter"/>
</dbReference>
<accession>A0A2H3PAF8</accession>
<dbReference type="InterPro" id="IPR006145">
    <property type="entry name" value="PsdUridine_synth_RsuA/RluA"/>
</dbReference>